<comment type="catalytic activity">
    <reaction evidence="14">
        <text>L-leucine + 2-oxoglutarate = 4-methyl-2-oxopentanoate + L-glutamate</text>
        <dbReference type="Rhea" id="RHEA:18321"/>
        <dbReference type="ChEBI" id="CHEBI:16810"/>
        <dbReference type="ChEBI" id="CHEBI:17865"/>
        <dbReference type="ChEBI" id="CHEBI:29985"/>
        <dbReference type="ChEBI" id="CHEBI:57427"/>
        <dbReference type="EC" id="2.6.1.42"/>
    </reaction>
</comment>
<dbReference type="Gene3D" id="3.20.10.10">
    <property type="entry name" value="D-amino Acid Aminotransferase, subunit A, domain 2"/>
    <property type="match status" value="1"/>
</dbReference>
<dbReference type="InterPro" id="IPR043131">
    <property type="entry name" value="BCAT-like_N"/>
</dbReference>
<evidence type="ECO:0000256" key="2">
    <source>
        <dbReference type="ARBA" id="ARBA00004824"/>
    </source>
</evidence>
<comment type="pathway">
    <text evidence="4">Amino-acid biosynthesis; L-leucine biosynthesis; L-leucine from 3-methyl-2-oxobutanoate: step 4/4.</text>
</comment>
<comment type="catalytic activity">
    <reaction evidence="12">
        <text>L-valine + 2-oxoglutarate = 3-methyl-2-oxobutanoate + L-glutamate</text>
        <dbReference type="Rhea" id="RHEA:24813"/>
        <dbReference type="ChEBI" id="CHEBI:11851"/>
        <dbReference type="ChEBI" id="CHEBI:16810"/>
        <dbReference type="ChEBI" id="CHEBI:29985"/>
        <dbReference type="ChEBI" id="CHEBI:57762"/>
        <dbReference type="EC" id="2.6.1.42"/>
    </reaction>
</comment>
<evidence type="ECO:0000256" key="14">
    <source>
        <dbReference type="ARBA" id="ARBA00049229"/>
    </source>
</evidence>
<dbReference type="SUPFAM" id="SSF56752">
    <property type="entry name" value="D-aminoacid aminotransferase-like PLP-dependent enzymes"/>
    <property type="match status" value="1"/>
</dbReference>
<evidence type="ECO:0000313" key="16">
    <source>
        <dbReference type="Proteomes" id="UP001209076"/>
    </source>
</evidence>
<comment type="caution">
    <text evidence="15">The sequence shown here is derived from an EMBL/GenBank/DDBJ whole genome shotgun (WGS) entry which is preliminary data.</text>
</comment>
<comment type="pathway">
    <text evidence="2">Amino-acid biosynthesis; L-isoleucine biosynthesis; L-isoleucine from 2-oxobutanoate: step 4/4.</text>
</comment>
<evidence type="ECO:0000256" key="3">
    <source>
        <dbReference type="ARBA" id="ARBA00004931"/>
    </source>
</evidence>
<dbReference type="PANTHER" id="PTHR11825">
    <property type="entry name" value="SUBGROUP IIII AMINOTRANSFERASE"/>
    <property type="match status" value="1"/>
</dbReference>
<sequence length="353" mass="39956">MNINIKKAQKKKSKPDHTILGFGKYFTDHMFTMEYTEQAGWINPQTIPFDDMAMSPSTTVFHYAQSVFEGLKAYINNQNEVVLFRPYQNARRFQKSCLRMAMPTIPEDDFVKAISTLVKIDKDWIPTQEGTSLYIRPFMIAKDEILGVHPSKTYQFIIILSPVGHYYPKGIKPISISINPIYSRSFFGGTGDVKCAANYSISLLAQKEAKEKGFDQVLWLGGKEHNIITEVGAMNMMFVINNEIITPKLDGTILAGVTRDSVITLLREWGYTVIERDMTVDELIHHLMNKSVQEAFGTGTAATISPVGMIEYKGTHYLISENIGVLSKRIYDTLNMIKLKTGSVHPDWVHLVK</sequence>
<evidence type="ECO:0000256" key="12">
    <source>
        <dbReference type="ARBA" id="ARBA00048212"/>
    </source>
</evidence>
<keyword evidence="8" id="KW-0028">Amino-acid biosynthesis</keyword>
<dbReference type="Gene3D" id="3.30.470.10">
    <property type="match status" value="1"/>
</dbReference>
<dbReference type="EMBL" id="JAOEGN010000001">
    <property type="protein sequence ID" value="MCU0104100.1"/>
    <property type="molecule type" value="Genomic_DNA"/>
</dbReference>
<dbReference type="CDD" id="cd01557">
    <property type="entry name" value="BCAT_beta_family"/>
    <property type="match status" value="1"/>
</dbReference>
<evidence type="ECO:0000313" key="15">
    <source>
        <dbReference type="EMBL" id="MCU0104100.1"/>
    </source>
</evidence>
<dbReference type="InterPro" id="IPR033939">
    <property type="entry name" value="BCAT_family"/>
</dbReference>
<keyword evidence="7 15" id="KW-0032">Aminotransferase</keyword>
<dbReference type="InterPro" id="IPR005786">
    <property type="entry name" value="B_amino_transII"/>
</dbReference>
<evidence type="ECO:0000256" key="5">
    <source>
        <dbReference type="ARBA" id="ARBA00009320"/>
    </source>
</evidence>
<keyword evidence="16" id="KW-1185">Reference proteome</keyword>
<proteinExistence type="inferred from homology"/>
<evidence type="ECO:0000256" key="9">
    <source>
        <dbReference type="ARBA" id="ARBA00022679"/>
    </source>
</evidence>
<dbReference type="Pfam" id="PF01063">
    <property type="entry name" value="Aminotran_4"/>
    <property type="match status" value="1"/>
</dbReference>
<dbReference type="EC" id="2.6.1.42" evidence="6"/>
<reference evidence="16" key="1">
    <citation type="submission" date="2023-07" db="EMBL/GenBank/DDBJ databases">
        <title>Novel Mycoplasma species identified in domestic and wild animals.</title>
        <authorList>
            <person name="Volokhov D.V."/>
            <person name="Furtak V.A."/>
            <person name="Zagorodnyaya T.A."/>
        </authorList>
    </citation>
    <scope>NUCLEOTIDE SEQUENCE [LARGE SCALE GENOMIC DNA]</scope>
    <source>
        <strain evidence="16">92-19</strain>
    </source>
</reference>
<dbReference type="InterPro" id="IPR036038">
    <property type="entry name" value="Aminotransferase-like"/>
</dbReference>
<dbReference type="Proteomes" id="UP001209076">
    <property type="component" value="Unassembled WGS sequence"/>
</dbReference>
<dbReference type="InterPro" id="IPR043132">
    <property type="entry name" value="BCAT-like_C"/>
</dbReference>
<comment type="pathway">
    <text evidence="3">Amino-acid biosynthesis; L-valine biosynthesis; L-valine from pyruvate: step 4/4.</text>
</comment>
<evidence type="ECO:0000256" key="1">
    <source>
        <dbReference type="ARBA" id="ARBA00001933"/>
    </source>
</evidence>
<keyword evidence="9 15" id="KW-0808">Transferase</keyword>
<dbReference type="NCBIfam" id="TIGR01123">
    <property type="entry name" value="ilvE_II"/>
    <property type="match status" value="1"/>
</dbReference>
<comment type="similarity">
    <text evidence="5">Belongs to the class-IV pyridoxal-phosphate-dependent aminotransferase family.</text>
</comment>
<organism evidence="15 16">
    <name type="scientific">Paracholeplasma vituli</name>
    <dbReference type="NCBI Taxonomy" id="69473"/>
    <lineage>
        <taxon>Bacteria</taxon>
        <taxon>Bacillati</taxon>
        <taxon>Mycoplasmatota</taxon>
        <taxon>Mollicutes</taxon>
        <taxon>Acholeplasmatales</taxon>
        <taxon>Acholeplasmataceae</taxon>
        <taxon>Paracholeplasma</taxon>
    </lineage>
</organism>
<dbReference type="PANTHER" id="PTHR11825:SF44">
    <property type="entry name" value="BRANCHED-CHAIN-AMINO-ACID AMINOTRANSFERASE"/>
    <property type="match status" value="1"/>
</dbReference>
<dbReference type="NCBIfam" id="NF009897">
    <property type="entry name" value="PRK13357.1"/>
    <property type="match status" value="1"/>
</dbReference>
<keyword evidence="11" id="KW-0100">Branched-chain amino acid biosynthesis</keyword>
<dbReference type="RefSeq" id="WP_262095311.1">
    <property type="nucleotide sequence ID" value="NZ_JAOEGN010000001.1"/>
</dbReference>
<gene>
    <name evidence="15" type="ORF">N7603_00300</name>
</gene>
<evidence type="ECO:0000256" key="4">
    <source>
        <dbReference type="ARBA" id="ARBA00005072"/>
    </source>
</evidence>
<evidence type="ECO:0000256" key="6">
    <source>
        <dbReference type="ARBA" id="ARBA00013053"/>
    </source>
</evidence>
<dbReference type="GO" id="GO:0004084">
    <property type="term" value="F:branched-chain-amino-acid transaminase activity"/>
    <property type="evidence" value="ECO:0007669"/>
    <property type="project" value="UniProtKB-EC"/>
</dbReference>
<dbReference type="PIRSF" id="PIRSF006468">
    <property type="entry name" value="BCAT1"/>
    <property type="match status" value="1"/>
</dbReference>
<protein>
    <recommendedName>
        <fullName evidence="6">branched-chain-amino-acid transaminase</fullName>
        <ecNumber evidence="6">2.6.1.42</ecNumber>
    </recommendedName>
</protein>
<comment type="cofactor">
    <cofactor evidence="1">
        <name>pyridoxal 5'-phosphate</name>
        <dbReference type="ChEBI" id="CHEBI:597326"/>
    </cofactor>
</comment>
<evidence type="ECO:0000256" key="11">
    <source>
        <dbReference type="ARBA" id="ARBA00023304"/>
    </source>
</evidence>
<dbReference type="InterPro" id="IPR001544">
    <property type="entry name" value="Aminotrans_IV"/>
</dbReference>
<evidence type="ECO:0000256" key="10">
    <source>
        <dbReference type="ARBA" id="ARBA00022898"/>
    </source>
</evidence>
<evidence type="ECO:0000256" key="8">
    <source>
        <dbReference type="ARBA" id="ARBA00022605"/>
    </source>
</evidence>
<name>A0ABT2PT19_9MOLU</name>
<evidence type="ECO:0000256" key="7">
    <source>
        <dbReference type="ARBA" id="ARBA00022576"/>
    </source>
</evidence>
<keyword evidence="10" id="KW-0663">Pyridoxal phosphate</keyword>
<comment type="catalytic activity">
    <reaction evidence="13">
        <text>L-isoleucine + 2-oxoglutarate = (S)-3-methyl-2-oxopentanoate + L-glutamate</text>
        <dbReference type="Rhea" id="RHEA:24801"/>
        <dbReference type="ChEBI" id="CHEBI:16810"/>
        <dbReference type="ChEBI" id="CHEBI:29985"/>
        <dbReference type="ChEBI" id="CHEBI:35146"/>
        <dbReference type="ChEBI" id="CHEBI:58045"/>
        <dbReference type="EC" id="2.6.1.42"/>
    </reaction>
</comment>
<accession>A0ABT2PT19</accession>
<evidence type="ECO:0000256" key="13">
    <source>
        <dbReference type="ARBA" id="ARBA00048798"/>
    </source>
</evidence>